<feature type="transmembrane region" description="Helical" evidence="17">
    <location>
        <begin position="27"/>
        <end position="48"/>
    </location>
</feature>
<evidence type="ECO:0000256" key="10">
    <source>
        <dbReference type="ARBA" id="ARBA00022617"/>
    </source>
</evidence>
<keyword evidence="7" id="KW-1003">Cell membrane</keyword>
<evidence type="ECO:0000256" key="17">
    <source>
        <dbReference type="SAM" id="Phobius"/>
    </source>
</evidence>
<keyword evidence="12" id="KW-0479">Metal-binding</keyword>
<comment type="pathway">
    <text evidence="4">Carbohydrate metabolism; tricarboxylic acid cycle.</text>
</comment>
<organism evidence="18 19">
    <name type="scientific">Tahibacter aquaticus</name>
    <dbReference type="NCBI Taxonomy" id="520092"/>
    <lineage>
        <taxon>Bacteria</taxon>
        <taxon>Pseudomonadati</taxon>
        <taxon>Pseudomonadota</taxon>
        <taxon>Gammaproteobacteria</taxon>
        <taxon>Lysobacterales</taxon>
        <taxon>Rhodanobacteraceae</taxon>
        <taxon>Tahibacter</taxon>
    </lineage>
</organism>
<dbReference type="GO" id="GO:0006099">
    <property type="term" value="P:tricarboxylic acid cycle"/>
    <property type="evidence" value="ECO:0007669"/>
    <property type="project" value="UniProtKB-UniPathway"/>
</dbReference>
<evidence type="ECO:0000256" key="4">
    <source>
        <dbReference type="ARBA" id="ARBA00005163"/>
    </source>
</evidence>
<name>A0A4R6YK13_9GAMM</name>
<keyword evidence="13" id="KW-0249">Electron transport</keyword>
<dbReference type="GO" id="GO:0017004">
    <property type="term" value="P:cytochrome complex assembly"/>
    <property type="evidence" value="ECO:0007669"/>
    <property type="project" value="TreeGrafter"/>
</dbReference>
<keyword evidence="19" id="KW-1185">Reference proteome</keyword>
<keyword evidence="8" id="KW-0997">Cell inner membrane</keyword>
<evidence type="ECO:0000256" key="2">
    <source>
        <dbReference type="ARBA" id="ARBA00004050"/>
    </source>
</evidence>
<dbReference type="UniPathway" id="UPA00223"/>
<dbReference type="EMBL" id="SNZH01000025">
    <property type="protein sequence ID" value="TDR37358.1"/>
    <property type="molecule type" value="Genomic_DNA"/>
</dbReference>
<comment type="function">
    <text evidence="2">Membrane-anchoring subunit of succinate dehydrogenase (SDH).</text>
</comment>
<comment type="caution">
    <text evidence="18">The sequence shown here is derived from an EMBL/GenBank/DDBJ whole genome shotgun (WGS) entry which is preliminary data.</text>
</comment>
<dbReference type="PANTHER" id="PTHR38689:SF1">
    <property type="entry name" value="SUCCINATE DEHYDROGENASE HYDROPHOBIC MEMBRANE ANCHOR SUBUNIT"/>
    <property type="match status" value="1"/>
</dbReference>
<dbReference type="OrthoDB" id="9809280at2"/>
<accession>A0A4R6YK13</accession>
<evidence type="ECO:0000256" key="7">
    <source>
        <dbReference type="ARBA" id="ARBA00022475"/>
    </source>
</evidence>
<dbReference type="GO" id="GO:0005886">
    <property type="term" value="C:plasma membrane"/>
    <property type="evidence" value="ECO:0007669"/>
    <property type="project" value="UniProtKB-SubCell"/>
</dbReference>
<dbReference type="Pfam" id="PF01127">
    <property type="entry name" value="Sdh_cyt"/>
    <property type="match status" value="1"/>
</dbReference>
<comment type="subcellular location">
    <subcellularLocation>
        <location evidence="3">Cell inner membrane</location>
        <topology evidence="3">Multi-pass membrane protein</topology>
    </subcellularLocation>
</comment>
<dbReference type="SUPFAM" id="SSF81343">
    <property type="entry name" value="Fumarate reductase respiratory complex transmembrane subunits"/>
    <property type="match status" value="1"/>
</dbReference>
<evidence type="ECO:0000313" key="18">
    <source>
        <dbReference type="EMBL" id="TDR37358.1"/>
    </source>
</evidence>
<dbReference type="GO" id="GO:0020037">
    <property type="term" value="F:heme binding"/>
    <property type="evidence" value="ECO:0007669"/>
    <property type="project" value="InterPro"/>
</dbReference>
<sequence length="129" mass="13866">MSRPNLQTPLKQVRGLGSARGGTHHFIVQRITAIALVPLSLWLVWLLLSLVHLDYAGARALLATPCHAVLMAAFVLAAFWHAQLGLQVVIEDYVHTPGLEIALQIAVKFLCVLGALACTLAIVRIALGS</sequence>
<dbReference type="InterPro" id="IPR014312">
    <property type="entry name" value="Succ_DH_anchor"/>
</dbReference>
<dbReference type="Proteomes" id="UP000295293">
    <property type="component" value="Unassembled WGS sequence"/>
</dbReference>
<evidence type="ECO:0000256" key="14">
    <source>
        <dbReference type="ARBA" id="ARBA00022989"/>
    </source>
</evidence>
<keyword evidence="16 17" id="KW-0472">Membrane</keyword>
<evidence type="ECO:0000256" key="3">
    <source>
        <dbReference type="ARBA" id="ARBA00004429"/>
    </source>
</evidence>
<evidence type="ECO:0000256" key="16">
    <source>
        <dbReference type="ARBA" id="ARBA00023136"/>
    </source>
</evidence>
<keyword evidence="14 17" id="KW-1133">Transmembrane helix</keyword>
<dbReference type="InterPro" id="IPR034804">
    <property type="entry name" value="SQR/QFR_C/D"/>
</dbReference>
<dbReference type="NCBIfam" id="TIGR02968">
    <property type="entry name" value="succ_dehyd_anc"/>
    <property type="match status" value="1"/>
</dbReference>
<evidence type="ECO:0000256" key="13">
    <source>
        <dbReference type="ARBA" id="ARBA00022982"/>
    </source>
</evidence>
<evidence type="ECO:0000256" key="6">
    <source>
        <dbReference type="ARBA" id="ARBA00022448"/>
    </source>
</evidence>
<reference evidence="18 19" key="1">
    <citation type="submission" date="2019-03" db="EMBL/GenBank/DDBJ databases">
        <title>Genomic Encyclopedia of Type Strains, Phase IV (KMG-IV): sequencing the most valuable type-strain genomes for metagenomic binning, comparative biology and taxonomic classification.</title>
        <authorList>
            <person name="Goeker M."/>
        </authorList>
    </citation>
    <scope>NUCLEOTIDE SEQUENCE [LARGE SCALE GENOMIC DNA]</scope>
    <source>
        <strain evidence="18 19">DSM 21667</strain>
    </source>
</reference>
<evidence type="ECO:0000256" key="11">
    <source>
        <dbReference type="ARBA" id="ARBA00022692"/>
    </source>
</evidence>
<evidence type="ECO:0000313" key="19">
    <source>
        <dbReference type="Proteomes" id="UP000295293"/>
    </source>
</evidence>
<dbReference type="InterPro" id="IPR000701">
    <property type="entry name" value="SuccDH_FuR_B_TM-su"/>
</dbReference>
<gene>
    <name evidence="18" type="ORF">DFR29_12520</name>
</gene>
<dbReference type="CDD" id="cd03495">
    <property type="entry name" value="SQR_TypeC_SdhD_like"/>
    <property type="match status" value="1"/>
</dbReference>
<evidence type="ECO:0000256" key="9">
    <source>
        <dbReference type="ARBA" id="ARBA00022532"/>
    </source>
</evidence>
<evidence type="ECO:0000256" key="12">
    <source>
        <dbReference type="ARBA" id="ARBA00022723"/>
    </source>
</evidence>
<comment type="cofactor">
    <cofactor evidence="1">
        <name>heme</name>
        <dbReference type="ChEBI" id="CHEBI:30413"/>
    </cofactor>
</comment>
<dbReference type="AlphaFoldDB" id="A0A4R6YK13"/>
<feature type="transmembrane region" description="Helical" evidence="17">
    <location>
        <begin position="101"/>
        <end position="127"/>
    </location>
</feature>
<dbReference type="Gene3D" id="1.20.1300.10">
    <property type="entry name" value="Fumarate reductase/succinate dehydrogenase, transmembrane subunit"/>
    <property type="match status" value="1"/>
</dbReference>
<proteinExistence type="predicted"/>
<keyword evidence="10" id="KW-0349">Heme</keyword>
<evidence type="ECO:0000256" key="15">
    <source>
        <dbReference type="ARBA" id="ARBA00023004"/>
    </source>
</evidence>
<evidence type="ECO:0000256" key="5">
    <source>
        <dbReference type="ARBA" id="ARBA00019425"/>
    </source>
</evidence>
<evidence type="ECO:0000256" key="1">
    <source>
        <dbReference type="ARBA" id="ARBA00001971"/>
    </source>
</evidence>
<feature type="transmembrane region" description="Helical" evidence="17">
    <location>
        <begin position="60"/>
        <end position="81"/>
    </location>
</feature>
<dbReference type="RefSeq" id="WP_133821739.1">
    <property type="nucleotide sequence ID" value="NZ_SNZH01000025.1"/>
</dbReference>
<dbReference type="GO" id="GO:0009055">
    <property type="term" value="F:electron transfer activity"/>
    <property type="evidence" value="ECO:0007669"/>
    <property type="project" value="TreeGrafter"/>
</dbReference>
<keyword evidence="9" id="KW-0816">Tricarboxylic acid cycle</keyword>
<protein>
    <recommendedName>
        <fullName evidence="5">Succinate dehydrogenase hydrophobic membrane anchor subunit</fullName>
    </recommendedName>
</protein>
<keyword evidence="6" id="KW-0813">Transport</keyword>
<keyword evidence="11 17" id="KW-0812">Transmembrane</keyword>
<dbReference type="GO" id="GO:0046872">
    <property type="term" value="F:metal ion binding"/>
    <property type="evidence" value="ECO:0007669"/>
    <property type="project" value="UniProtKB-KW"/>
</dbReference>
<keyword evidence="15" id="KW-0408">Iron</keyword>
<dbReference type="PANTHER" id="PTHR38689">
    <property type="entry name" value="SUCCINATE DEHYDROGENASE HYDROPHOBIC MEMBRANE ANCHOR SUBUNIT"/>
    <property type="match status" value="1"/>
</dbReference>
<evidence type="ECO:0000256" key="8">
    <source>
        <dbReference type="ARBA" id="ARBA00022519"/>
    </source>
</evidence>